<feature type="binding site" evidence="6">
    <location>
        <position position="221"/>
    </location>
    <ligand>
        <name>Fe cation</name>
        <dbReference type="ChEBI" id="CHEBI:24875"/>
        <note>catalytic</note>
    </ligand>
</feature>
<organism evidence="9 10">
    <name type="scientific">Paspalum notatum var. saurae</name>
    <dbReference type="NCBI Taxonomy" id="547442"/>
    <lineage>
        <taxon>Eukaryota</taxon>
        <taxon>Viridiplantae</taxon>
        <taxon>Streptophyta</taxon>
        <taxon>Embryophyta</taxon>
        <taxon>Tracheophyta</taxon>
        <taxon>Spermatophyta</taxon>
        <taxon>Magnoliopsida</taxon>
        <taxon>Liliopsida</taxon>
        <taxon>Poales</taxon>
        <taxon>Poaceae</taxon>
        <taxon>PACMAD clade</taxon>
        <taxon>Panicoideae</taxon>
        <taxon>Andropogonodae</taxon>
        <taxon>Paspaleae</taxon>
        <taxon>Paspalinae</taxon>
        <taxon>Paspalum</taxon>
    </lineage>
</organism>
<keyword evidence="3" id="KW-0223">Dioxygenase</keyword>
<keyword evidence="5 6" id="KW-0408">Iron</keyword>
<evidence type="ECO:0000256" key="6">
    <source>
        <dbReference type="PIRSR" id="PIRSR604574-2"/>
    </source>
</evidence>
<evidence type="ECO:0000259" key="8">
    <source>
        <dbReference type="Pfam" id="PF13532"/>
    </source>
</evidence>
<dbReference type="GO" id="GO:0005737">
    <property type="term" value="C:cytoplasm"/>
    <property type="evidence" value="ECO:0007669"/>
    <property type="project" value="TreeGrafter"/>
</dbReference>
<evidence type="ECO:0000313" key="9">
    <source>
        <dbReference type="EMBL" id="WVZ71165.1"/>
    </source>
</evidence>
<dbReference type="SUPFAM" id="SSF51197">
    <property type="entry name" value="Clavaminate synthase-like"/>
    <property type="match status" value="1"/>
</dbReference>
<dbReference type="PANTHER" id="PTHR16557:SF2">
    <property type="entry name" value="NUCLEIC ACID DIOXYGENASE ALKBH1"/>
    <property type="match status" value="1"/>
</dbReference>
<keyword evidence="10" id="KW-1185">Reference proteome</keyword>
<protein>
    <recommendedName>
        <fullName evidence="8">Alpha-ketoglutarate-dependent dioxygenase AlkB-like domain-containing protein</fullName>
    </recommendedName>
</protein>
<feature type="domain" description="Alpha-ketoglutarate-dependent dioxygenase AlkB-like" evidence="8">
    <location>
        <begin position="50"/>
        <end position="237"/>
    </location>
</feature>
<name>A0AAQ3TEM9_PASNO</name>
<keyword evidence="2 6" id="KW-0479">Metal-binding</keyword>
<comment type="similarity">
    <text evidence="1">Belongs to the alkB family.</text>
</comment>
<feature type="binding site" evidence="6">
    <location>
        <position position="161"/>
    </location>
    <ligand>
        <name>Fe cation</name>
        <dbReference type="ChEBI" id="CHEBI:24875"/>
        <note>catalytic</note>
    </ligand>
</feature>
<evidence type="ECO:0000313" key="10">
    <source>
        <dbReference type="Proteomes" id="UP001341281"/>
    </source>
</evidence>
<feature type="region of interest" description="Disordered" evidence="7">
    <location>
        <begin position="1"/>
        <end position="42"/>
    </location>
</feature>
<evidence type="ECO:0000256" key="2">
    <source>
        <dbReference type="ARBA" id="ARBA00022723"/>
    </source>
</evidence>
<dbReference type="InterPro" id="IPR027450">
    <property type="entry name" value="AlkB-like"/>
</dbReference>
<dbReference type="AlphaFoldDB" id="A0AAQ3TEM9"/>
<dbReference type="PANTHER" id="PTHR16557">
    <property type="entry name" value="ALKYLATED DNA REPAIR PROTEIN ALKB-RELATED"/>
    <property type="match status" value="1"/>
</dbReference>
<evidence type="ECO:0000256" key="1">
    <source>
        <dbReference type="ARBA" id="ARBA00007879"/>
    </source>
</evidence>
<evidence type="ECO:0000256" key="3">
    <source>
        <dbReference type="ARBA" id="ARBA00022964"/>
    </source>
</evidence>
<dbReference type="GO" id="GO:0035513">
    <property type="term" value="P:oxidative RNA demethylation"/>
    <property type="evidence" value="ECO:0007669"/>
    <property type="project" value="TreeGrafter"/>
</dbReference>
<comment type="cofactor">
    <cofactor evidence="6">
        <name>Fe(2+)</name>
        <dbReference type="ChEBI" id="CHEBI:29033"/>
    </cofactor>
    <text evidence="6">Binds 1 Fe(2+) ion per subunit.</text>
</comment>
<proteinExistence type="inferred from homology"/>
<evidence type="ECO:0000256" key="4">
    <source>
        <dbReference type="ARBA" id="ARBA00023002"/>
    </source>
</evidence>
<gene>
    <name evidence="9" type="ORF">U9M48_019784</name>
</gene>
<dbReference type="Pfam" id="PF13532">
    <property type="entry name" value="2OG-FeII_Oxy_2"/>
    <property type="match status" value="1"/>
</dbReference>
<dbReference type="EMBL" id="CP144748">
    <property type="protein sequence ID" value="WVZ71165.1"/>
    <property type="molecule type" value="Genomic_DNA"/>
</dbReference>
<dbReference type="GO" id="GO:0035516">
    <property type="term" value="F:broad specificity oxidative DNA demethylase activity"/>
    <property type="evidence" value="ECO:0007669"/>
    <property type="project" value="TreeGrafter"/>
</dbReference>
<reference evidence="9 10" key="1">
    <citation type="submission" date="2024-02" db="EMBL/GenBank/DDBJ databases">
        <title>High-quality chromosome-scale genome assembly of Pensacola bahiagrass (Paspalum notatum Flugge var. saurae).</title>
        <authorList>
            <person name="Vega J.M."/>
            <person name="Podio M."/>
            <person name="Orjuela J."/>
            <person name="Siena L.A."/>
            <person name="Pessino S.C."/>
            <person name="Combes M.C."/>
            <person name="Mariac C."/>
            <person name="Albertini E."/>
            <person name="Pupilli F."/>
            <person name="Ortiz J.P.A."/>
            <person name="Leblanc O."/>
        </authorList>
    </citation>
    <scope>NUCLEOTIDE SEQUENCE [LARGE SCALE GENOMIC DNA]</scope>
    <source>
        <strain evidence="9">R1</strain>
        <tissue evidence="9">Leaf</tissue>
    </source>
</reference>
<evidence type="ECO:0000256" key="7">
    <source>
        <dbReference type="SAM" id="MobiDB-lite"/>
    </source>
</evidence>
<sequence>MSQPSTPPFDLCPGHHESGTAKTIIPKGSMKRKAGEPSTDAASVQHLRPGMVLLKGFVKPEDRVGMVRMCRQPGPGRILRPSFKNGAKLNLWMMSLGKNRDPTLRSYGPTRPFDGAPAPTIPYAFKMIAQTANSTASEFPQINPDICIVNYYTNSGKLGLHQDKDESESSLTKGLPFISISIGDTAEFLFGNTRDKDQATKINLESGDVLILGGESRLLFHGVSHVKTDTAPSWLKEETGIRPGHVYYAPKLGVKDGK</sequence>
<feature type="binding site" evidence="6">
    <location>
        <position position="163"/>
    </location>
    <ligand>
        <name>Fe cation</name>
        <dbReference type="ChEBI" id="CHEBI:24875"/>
        <note>catalytic</note>
    </ligand>
</feature>
<dbReference type="GO" id="GO:0035515">
    <property type="term" value="F:oxidative RNA demethylase activity"/>
    <property type="evidence" value="ECO:0007669"/>
    <property type="project" value="TreeGrafter"/>
</dbReference>
<dbReference type="Proteomes" id="UP001341281">
    <property type="component" value="Chromosome 04"/>
</dbReference>
<dbReference type="InterPro" id="IPR037151">
    <property type="entry name" value="AlkB-like_sf"/>
</dbReference>
<keyword evidence="4" id="KW-0560">Oxidoreductase</keyword>
<dbReference type="InterPro" id="IPR004574">
    <property type="entry name" value="Alkb"/>
</dbReference>
<dbReference type="GO" id="GO:0008198">
    <property type="term" value="F:ferrous iron binding"/>
    <property type="evidence" value="ECO:0007669"/>
    <property type="project" value="TreeGrafter"/>
</dbReference>
<dbReference type="Gene3D" id="2.60.120.590">
    <property type="entry name" value="Alpha-ketoglutarate-dependent dioxygenase AlkB-like"/>
    <property type="match status" value="1"/>
</dbReference>
<accession>A0AAQ3TEM9</accession>
<evidence type="ECO:0000256" key="5">
    <source>
        <dbReference type="ARBA" id="ARBA00023004"/>
    </source>
</evidence>